<keyword evidence="3" id="KW-1185">Reference proteome</keyword>
<dbReference type="Pfam" id="PF01261">
    <property type="entry name" value="AP_endonuc_2"/>
    <property type="match status" value="1"/>
</dbReference>
<name>A0A6A5WHJ0_9PLEO</name>
<dbReference type="InterPro" id="IPR013022">
    <property type="entry name" value="Xyl_isomerase-like_TIM-brl"/>
</dbReference>
<dbReference type="Gene3D" id="3.20.20.150">
    <property type="entry name" value="Divalent-metal-dependent TIM barrel enzymes"/>
    <property type="match status" value="1"/>
</dbReference>
<dbReference type="Proteomes" id="UP000799779">
    <property type="component" value="Unassembled WGS sequence"/>
</dbReference>
<sequence length="354" mass="40263">MPCRPGISSMSLGRCYANHKLSTKLSHAAQHGLEGIEIFYEDLAGLARPPSPSNLLSAAQYIRSLCTSLHLEIICLQPFMHYEGLRDRQKHVERIEEMRLWIQLAQVLGTDLIQIPSSFISADECSGDIDLIVSDLQEVADMGLQLSPPMRFAYESLAWGTHVNKWEQCWDIVLRVDRSNLGICLDSFNILANIYADPAAVSGKTADADQVVEDSVRRLVERIGPQKEKLFFFQLVDGERLERPLVPGHPFYNKAQPARMSWSRNCRLFYGEQAYGAYLPVRKVAEAIIKEIGFEGWVSMELFNRMMESKDEGVPEEMARRAGESWSKLVRDLDMQVERRELTCIHHLSIYNGT</sequence>
<dbReference type="SUPFAM" id="SSF51658">
    <property type="entry name" value="Xylose isomerase-like"/>
    <property type="match status" value="1"/>
</dbReference>
<accession>A0A6A5WHJ0</accession>
<dbReference type="PANTHER" id="PTHR12110">
    <property type="entry name" value="HYDROXYPYRUVATE ISOMERASE"/>
    <property type="match status" value="1"/>
</dbReference>
<dbReference type="AlphaFoldDB" id="A0A6A5WHJ0"/>
<dbReference type="PANTHER" id="PTHR12110:SF21">
    <property type="entry name" value="XYLOSE ISOMERASE-LIKE TIM BARREL DOMAIN-CONTAINING PROTEIN"/>
    <property type="match status" value="1"/>
</dbReference>
<organism evidence="2 3">
    <name type="scientific">Amniculicola lignicola CBS 123094</name>
    <dbReference type="NCBI Taxonomy" id="1392246"/>
    <lineage>
        <taxon>Eukaryota</taxon>
        <taxon>Fungi</taxon>
        <taxon>Dikarya</taxon>
        <taxon>Ascomycota</taxon>
        <taxon>Pezizomycotina</taxon>
        <taxon>Dothideomycetes</taxon>
        <taxon>Pleosporomycetidae</taxon>
        <taxon>Pleosporales</taxon>
        <taxon>Amniculicolaceae</taxon>
        <taxon>Amniculicola</taxon>
    </lineage>
</organism>
<proteinExistence type="predicted"/>
<dbReference type="InterPro" id="IPR050312">
    <property type="entry name" value="IolE/XylAMocC-like"/>
</dbReference>
<gene>
    <name evidence="2" type="ORF">P154DRAFT_554637</name>
</gene>
<dbReference type="EMBL" id="ML977594">
    <property type="protein sequence ID" value="KAF1999581.1"/>
    <property type="molecule type" value="Genomic_DNA"/>
</dbReference>
<protein>
    <submittedName>
        <fullName evidence="2">3-dehydroshikimate dehydratase</fullName>
    </submittedName>
</protein>
<evidence type="ECO:0000313" key="2">
    <source>
        <dbReference type="EMBL" id="KAF1999581.1"/>
    </source>
</evidence>
<evidence type="ECO:0000259" key="1">
    <source>
        <dbReference type="Pfam" id="PF01261"/>
    </source>
</evidence>
<evidence type="ECO:0000313" key="3">
    <source>
        <dbReference type="Proteomes" id="UP000799779"/>
    </source>
</evidence>
<feature type="domain" description="Xylose isomerase-like TIM barrel" evidence="1">
    <location>
        <begin position="27"/>
        <end position="318"/>
    </location>
</feature>
<dbReference type="OrthoDB" id="5360893at2759"/>
<dbReference type="InterPro" id="IPR036237">
    <property type="entry name" value="Xyl_isomerase-like_sf"/>
</dbReference>
<reference evidence="2" key="1">
    <citation type="journal article" date="2020" name="Stud. Mycol.">
        <title>101 Dothideomycetes genomes: a test case for predicting lifestyles and emergence of pathogens.</title>
        <authorList>
            <person name="Haridas S."/>
            <person name="Albert R."/>
            <person name="Binder M."/>
            <person name="Bloem J."/>
            <person name="Labutti K."/>
            <person name="Salamov A."/>
            <person name="Andreopoulos B."/>
            <person name="Baker S."/>
            <person name="Barry K."/>
            <person name="Bills G."/>
            <person name="Bluhm B."/>
            <person name="Cannon C."/>
            <person name="Castanera R."/>
            <person name="Culley D."/>
            <person name="Daum C."/>
            <person name="Ezra D."/>
            <person name="Gonzalez J."/>
            <person name="Henrissat B."/>
            <person name="Kuo A."/>
            <person name="Liang C."/>
            <person name="Lipzen A."/>
            <person name="Lutzoni F."/>
            <person name="Magnuson J."/>
            <person name="Mondo S."/>
            <person name="Nolan M."/>
            <person name="Ohm R."/>
            <person name="Pangilinan J."/>
            <person name="Park H.-J."/>
            <person name="Ramirez L."/>
            <person name="Alfaro M."/>
            <person name="Sun H."/>
            <person name="Tritt A."/>
            <person name="Yoshinaga Y."/>
            <person name="Zwiers L.-H."/>
            <person name="Turgeon B."/>
            <person name="Goodwin S."/>
            <person name="Spatafora J."/>
            <person name="Crous P."/>
            <person name="Grigoriev I."/>
        </authorList>
    </citation>
    <scope>NUCLEOTIDE SEQUENCE</scope>
    <source>
        <strain evidence="2">CBS 123094</strain>
    </source>
</reference>